<dbReference type="GO" id="GO:0009847">
    <property type="term" value="P:spore germination"/>
    <property type="evidence" value="ECO:0007669"/>
    <property type="project" value="InterPro"/>
</dbReference>
<accession>W4QYF9</accession>
<evidence type="ECO:0000256" key="1">
    <source>
        <dbReference type="ARBA" id="ARBA00004635"/>
    </source>
</evidence>
<dbReference type="eggNOG" id="ENOG502ZA3G">
    <property type="taxonomic scope" value="Bacteria"/>
</dbReference>
<keyword evidence="4" id="KW-0732">Signal</keyword>
<evidence type="ECO:0000256" key="2">
    <source>
        <dbReference type="ARBA" id="ARBA00007886"/>
    </source>
</evidence>
<feature type="domain" description="Spore germination GerAC-like C-terminal" evidence="8">
    <location>
        <begin position="181"/>
        <end position="337"/>
    </location>
</feature>
<dbReference type="InterPro" id="IPR057336">
    <property type="entry name" value="GerAC_N"/>
</dbReference>
<dbReference type="Pfam" id="PF25198">
    <property type="entry name" value="Spore_GerAC_N"/>
    <property type="match status" value="1"/>
</dbReference>
<dbReference type="InterPro" id="IPR008844">
    <property type="entry name" value="Spore_GerAC-like"/>
</dbReference>
<dbReference type="InterPro" id="IPR046953">
    <property type="entry name" value="Spore_GerAC-like_C"/>
</dbReference>
<dbReference type="Gene3D" id="3.30.300.210">
    <property type="entry name" value="Nutrient germinant receptor protein C, domain 3"/>
    <property type="match status" value="1"/>
</dbReference>
<sequence length="347" mass="40147">MDYEEEKEEYTVYLQGINFANVAKLEGGKPTEDIPNFVAHASAETLNLAVRELYKVSEPPLYFGHVSTLVLSQPLVENKSREVLEEIGRNRSLRPTLHVVTTEEDIEEIFNMEALFNYPAIYTVLFREKKGGLAQDELVPTSLMNFLRVYYEPMGVAKIPSVKIDQDSWIADKKFPVLYFNGYSAFQQQQFIKNLPLQQSVYLNWLVERKISINQRVEENGELLAVVKLAKPKVKIKYDKDTSMPIGTMEISTSVELLEKLSDIPVEKLRKLVEEDIKANVEAIYMEGISSNLDLLNVGENWFRQHPKQFRKLMDSEEFYLDKEALKEVKVDVQILHYNTYQYDLKG</sequence>
<name>W4QYF9_HALA3</name>
<keyword evidence="5" id="KW-0472">Membrane</keyword>
<dbReference type="Proteomes" id="UP000018896">
    <property type="component" value="Unassembled WGS sequence"/>
</dbReference>
<dbReference type="PANTHER" id="PTHR35789:SF1">
    <property type="entry name" value="SPORE GERMINATION PROTEIN B3"/>
    <property type="match status" value="1"/>
</dbReference>
<comment type="caution">
    <text evidence="10">The sequence shown here is derived from an EMBL/GenBank/DDBJ whole genome shotgun (WGS) entry which is preliminary data.</text>
</comment>
<gene>
    <name evidence="10" type="ORF">JCM9157_4437</name>
</gene>
<dbReference type="Pfam" id="PF05504">
    <property type="entry name" value="Spore_GerAC"/>
    <property type="match status" value="1"/>
</dbReference>
<dbReference type="PANTHER" id="PTHR35789">
    <property type="entry name" value="SPORE GERMINATION PROTEIN B3"/>
    <property type="match status" value="1"/>
</dbReference>
<evidence type="ECO:0000259" key="9">
    <source>
        <dbReference type="Pfam" id="PF25198"/>
    </source>
</evidence>
<protein>
    <submittedName>
        <fullName evidence="10">Spore germination protein xc. bacillus</fullName>
    </submittedName>
</protein>
<comment type="subcellular location">
    <subcellularLocation>
        <location evidence="1">Membrane</location>
        <topology evidence="1">Lipid-anchor</topology>
    </subcellularLocation>
</comment>
<dbReference type="GO" id="GO:0016020">
    <property type="term" value="C:membrane"/>
    <property type="evidence" value="ECO:0007669"/>
    <property type="project" value="UniProtKB-SubCell"/>
</dbReference>
<dbReference type="STRING" id="1236973.JCM9157_4437"/>
<evidence type="ECO:0000259" key="8">
    <source>
        <dbReference type="Pfam" id="PF05504"/>
    </source>
</evidence>
<keyword evidence="11" id="KW-1185">Reference proteome</keyword>
<evidence type="ECO:0000256" key="4">
    <source>
        <dbReference type="ARBA" id="ARBA00022729"/>
    </source>
</evidence>
<dbReference type="InterPro" id="IPR038501">
    <property type="entry name" value="Spore_GerAC_C_sf"/>
</dbReference>
<evidence type="ECO:0000256" key="3">
    <source>
        <dbReference type="ARBA" id="ARBA00022544"/>
    </source>
</evidence>
<feature type="domain" description="Spore germination protein N-terminal" evidence="9">
    <location>
        <begin position="2"/>
        <end position="164"/>
    </location>
</feature>
<reference evidence="10 11" key="1">
    <citation type="journal article" date="2014" name="Genome Announc.">
        <title>Draft Genome Sequences of Three Alkaliphilic Bacillus Strains, Bacillus wakoensis JCM 9140T, Bacillus akibai JCM 9157T, and Bacillus hemicellulosilyticus JCM 9152T.</title>
        <authorList>
            <person name="Yuki M."/>
            <person name="Oshima K."/>
            <person name="Suda W."/>
            <person name="Oshida Y."/>
            <person name="Kitamura K."/>
            <person name="Iida T."/>
            <person name="Hattori M."/>
            <person name="Ohkuma M."/>
        </authorList>
    </citation>
    <scope>NUCLEOTIDE SEQUENCE [LARGE SCALE GENOMIC DNA]</scope>
    <source>
        <strain evidence="10 11">JCM 9157</strain>
    </source>
</reference>
<dbReference type="EMBL" id="BAUV01000057">
    <property type="protein sequence ID" value="GAE37180.1"/>
    <property type="molecule type" value="Genomic_DNA"/>
</dbReference>
<proteinExistence type="inferred from homology"/>
<dbReference type="AlphaFoldDB" id="W4QYF9"/>
<evidence type="ECO:0000256" key="5">
    <source>
        <dbReference type="ARBA" id="ARBA00023136"/>
    </source>
</evidence>
<organism evidence="10 11">
    <name type="scientific">Halalkalibacter akibai (strain ATCC 43226 / DSM 21942 / CIP 109018 / JCM 9157 / 1139)</name>
    <name type="common">Bacillus akibai</name>
    <dbReference type="NCBI Taxonomy" id="1236973"/>
    <lineage>
        <taxon>Bacteria</taxon>
        <taxon>Bacillati</taxon>
        <taxon>Bacillota</taxon>
        <taxon>Bacilli</taxon>
        <taxon>Bacillales</taxon>
        <taxon>Bacillaceae</taxon>
        <taxon>Halalkalibacter</taxon>
    </lineage>
</organism>
<evidence type="ECO:0000256" key="7">
    <source>
        <dbReference type="ARBA" id="ARBA00023288"/>
    </source>
</evidence>
<evidence type="ECO:0000313" key="10">
    <source>
        <dbReference type="EMBL" id="GAE37180.1"/>
    </source>
</evidence>
<keyword evidence="6" id="KW-0564">Palmitate</keyword>
<evidence type="ECO:0000313" key="11">
    <source>
        <dbReference type="Proteomes" id="UP000018896"/>
    </source>
</evidence>
<evidence type="ECO:0000256" key="6">
    <source>
        <dbReference type="ARBA" id="ARBA00023139"/>
    </source>
</evidence>
<keyword evidence="3" id="KW-0309">Germination</keyword>
<keyword evidence="7" id="KW-0449">Lipoprotein</keyword>
<comment type="similarity">
    <text evidence="2">Belongs to the GerABKC lipoprotein family.</text>
</comment>